<sequence>MSDYETASPTIRQTSSLCPTGPLHAPRISRLVLLSQKILPIICYQHSDSTYPYNSLTIPRKSE</sequence>
<accession>A0A5C5YZM3</accession>
<dbReference type="EMBL" id="SJPJ01000001">
    <property type="protein sequence ID" value="TWT80021.1"/>
    <property type="molecule type" value="Genomic_DNA"/>
</dbReference>
<evidence type="ECO:0000313" key="2">
    <source>
        <dbReference type="Proteomes" id="UP000315010"/>
    </source>
</evidence>
<protein>
    <submittedName>
        <fullName evidence="1">Uncharacterized protein</fullName>
    </submittedName>
</protein>
<keyword evidence="2" id="KW-1185">Reference proteome</keyword>
<reference evidence="1 2" key="1">
    <citation type="submission" date="2019-02" db="EMBL/GenBank/DDBJ databases">
        <title>Deep-cultivation of Planctomycetes and their phenomic and genomic characterization uncovers novel biology.</title>
        <authorList>
            <person name="Wiegand S."/>
            <person name="Jogler M."/>
            <person name="Boedeker C."/>
            <person name="Pinto D."/>
            <person name="Vollmers J."/>
            <person name="Rivas-Marin E."/>
            <person name="Kohn T."/>
            <person name="Peeters S.H."/>
            <person name="Heuer A."/>
            <person name="Rast P."/>
            <person name="Oberbeckmann S."/>
            <person name="Bunk B."/>
            <person name="Jeske O."/>
            <person name="Meyerdierks A."/>
            <person name="Storesund J.E."/>
            <person name="Kallscheuer N."/>
            <person name="Luecker S."/>
            <person name="Lage O.M."/>
            <person name="Pohl T."/>
            <person name="Merkel B.J."/>
            <person name="Hornburger P."/>
            <person name="Mueller R.-W."/>
            <person name="Bruemmer F."/>
            <person name="Labrenz M."/>
            <person name="Spormann A.M."/>
            <person name="Op Den Camp H."/>
            <person name="Overmann J."/>
            <person name="Amann R."/>
            <person name="Jetten M.S.M."/>
            <person name="Mascher T."/>
            <person name="Medema M.H."/>
            <person name="Devos D.P."/>
            <person name="Kaster A.-K."/>
            <person name="Ovreas L."/>
            <person name="Rohde M."/>
            <person name="Galperin M.Y."/>
            <person name="Jogler C."/>
        </authorList>
    </citation>
    <scope>NUCLEOTIDE SEQUENCE [LARGE SCALE GENOMIC DNA]</scope>
    <source>
        <strain evidence="1 2">CA13</strain>
    </source>
</reference>
<gene>
    <name evidence="1" type="ORF">CA13_14330</name>
</gene>
<comment type="caution">
    <text evidence="1">The sequence shown here is derived from an EMBL/GenBank/DDBJ whole genome shotgun (WGS) entry which is preliminary data.</text>
</comment>
<dbReference type="Proteomes" id="UP000315010">
    <property type="component" value="Unassembled WGS sequence"/>
</dbReference>
<evidence type="ECO:0000313" key="1">
    <source>
        <dbReference type="EMBL" id="TWT80021.1"/>
    </source>
</evidence>
<organism evidence="1 2">
    <name type="scientific">Novipirellula herctigrandis</name>
    <dbReference type="NCBI Taxonomy" id="2527986"/>
    <lineage>
        <taxon>Bacteria</taxon>
        <taxon>Pseudomonadati</taxon>
        <taxon>Planctomycetota</taxon>
        <taxon>Planctomycetia</taxon>
        <taxon>Pirellulales</taxon>
        <taxon>Pirellulaceae</taxon>
        <taxon>Novipirellula</taxon>
    </lineage>
</organism>
<proteinExistence type="predicted"/>
<name>A0A5C5YZM3_9BACT</name>
<dbReference type="AlphaFoldDB" id="A0A5C5YZM3"/>